<keyword evidence="3" id="KW-1185">Reference proteome</keyword>
<sequence length="562" mass="59378">MSSLAKKSMLFMRDVYNLASNPGELLQSTTTSTSSQGFKPSQGLSNQFNPAYVQQRPLPPPHPAQVAQPTYHYSYPGPQNAQPYGHWSGPQAPVSPLSPQTAPNVYPGASPAPYAVPNTGRPPSPPSPILSPSIPQPYTSNPGHGVQQYSPVPPPLPARRPQHQQHASSWHSPTDPEPHYQSQLNGSVGAQNLGEFGLMQQNVPAPTSSAGHSVPHGSWAMPQADPSRMPLRYNTINQHHAAGYSGAVPSESCLPVSDQHLSTAPVPALTSSQLPAHGYHEMPAVASNNWRPVYGNETGTATVAGSPQLSNGPAAVSLSTAHVSHPSGAHPVELASYSCAVEAVELPASPIMAKSSHSTQASLSSMQRPEGPSRYQHHHPTSTAETVATNGPVAPAFAVELDSTPITAGSSATATATRNNTQTNVVHPSQPAPMYQVYPGPAPSPSPYPPFSPPLLESSPTQFDPRNGSSGVLGQQRPPLHMQQQVSSPVPMGEADSVALAQARMRAQTASLPAARPNPSPLPSSHSEPRLQPHHQTEVPYPVHRSPGTVAMPLHHDYSYPR</sequence>
<reference evidence="2 3" key="1">
    <citation type="submission" date="2015-01" db="EMBL/GenBank/DDBJ databases">
        <title>The Genome Sequence of Fonsecaea pedrosoi CBS 271.37.</title>
        <authorList>
            <consortium name="The Broad Institute Genomics Platform"/>
            <person name="Cuomo C."/>
            <person name="de Hoog S."/>
            <person name="Gorbushina A."/>
            <person name="Stielow B."/>
            <person name="Teixiera M."/>
            <person name="Abouelleil A."/>
            <person name="Chapman S.B."/>
            <person name="Priest M."/>
            <person name="Young S.K."/>
            <person name="Wortman J."/>
            <person name="Nusbaum C."/>
            <person name="Birren B."/>
        </authorList>
    </citation>
    <scope>NUCLEOTIDE SEQUENCE [LARGE SCALE GENOMIC DNA]</scope>
    <source>
        <strain evidence="2 3">CBS 271.37</strain>
    </source>
</reference>
<dbReference type="OrthoDB" id="4150150at2759"/>
<dbReference type="AlphaFoldDB" id="A0A0D2E0T0"/>
<evidence type="ECO:0000313" key="3">
    <source>
        <dbReference type="Proteomes" id="UP000053029"/>
    </source>
</evidence>
<protein>
    <submittedName>
        <fullName evidence="2">Unplaced genomic scaffold supercont1.2, whole genome shotgun sequence</fullName>
    </submittedName>
</protein>
<dbReference type="RefSeq" id="XP_013287479.1">
    <property type="nucleotide sequence ID" value="XM_013432025.1"/>
</dbReference>
<feature type="region of interest" description="Disordered" evidence="1">
    <location>
        <begin position="27"/>
        <end position="187"/>
    </location>
</feature>
<feature type="compositionally biased region" description="Polar residues" evidence="1">
    <location>
        <begin position="138"/>
        <end position="150"/>
    </location>
</feature>
<evidence type="ECO:0000313" key="2">
    <source>
        <dbReference type="EMBL" id="KIW83671.1"/>
    </source>
</evidence>
<dbReference type="Proteomes" id="UP000053029">
    <property type="component" value="Unassembled WGS sequence"/>
</dbReference>
<dbReference type="STRING" id="1442368.A0A0D2E0T0"/>
<feature type="region of interest" description="Disordered" evidence="1">
    <location>
        <begin position="409"/>
        <end position="494"/>
    </location>
</feature>
<feature type="compositionally biased region" description="Pro residues" evidence="1">
    <location>
        <begin position="440"/>
        <end position="453"/>
    </location>
</feature>
<feature type="compositionally biased region" description="Pro residues" evidence="1">
    <location>
        <begin position="120"/>
        <end position="129"/>
    </location>
</feature>
<evidence type="ECO:0000256" key="1">
    <source>
        <dbReference type="SAM" id="MobiDB-lite"/>
    </source>
</evidence>
<dbReference type="VEuPathDB" id="FungiDB:Z517_02917"/>
<accession>A0A0D2E0T0</accession>
<feature type="compositionally biased region" description="Basic and acidic residues" evidence="1">
    <location>
        <begin position="527"/>
        <end position="537"/>
    </location>
</feature>
<feature type="compositionally biased region" description="Polar residues" evidence="1">
    <location>
        <begin position="461"/>
        <end position="473"/>
    </location>
</feature>
<feature type="region of interest" description="Disordered" evidence="1">
    <location>
        <begin position="353"/>
        <end position="387"/>
    </location>
</feature>
<feature type="region of interest" description="Disordered" evidence="1">
    <location>
        <begin position="506"/>
        <end position="562"/>
    </location>
</feature>
<feature type="compositionally biased region" description="Low complexity" evidence="1">
    <location>
        <begin position="409"/>
        <end position="424"/>
    </location>
</feature>
<dbReference type="GeneID" id="25302407"/>
<name>A0A0D2E0T0_9EURO</name>
<feature type="compositionally biased region" description="Polar residues" evidence="1">
    <location>
        <begin position="36"/>
        <end position="49"/>
    </location>
</feature>
<dbReference type="EMBL" id="KN846970">
    <property type="protein sequence ID" value="KIW83671.1"/>
    <property type="molecule type" value="Genomic_DNA"/>
</dbReference>
<proteinExistence type="predicted"/>
<gene>
    <name evidence="2" type="ORF">Z517_02917</name>
</gene>
<dbReference type="HOGENOM" id="CLU_484880_0_0_1"/>
<organism evidence="2 3">
    <name type="scientific">Fonsecaea pedrosoi CBS 271.37</name>
    <dbReference type="NCBI Taxonomy" id="1442368"/>
    <lineage>
        <taxon>Eukaryota</taxon>
        <taxon>Fungi</taxon>
        <taxon>Dikarya</taxon>
        <taxon>Ascomycota</taxon>
        <taxon>Pezizomycotina</taxon>
        <taxon>Eurotiomycetes</taxon>
        <taxon>Chaetothyriomycetidae</taxon>
        <taxon>Chaetothyriales</taxon>
        <taxon>Herpotrichiellaceae</taxon>
        <taxon>Fonsecaea</taxon>
    </lineage>
</organism>
<feature type="compositionally biased region" description="Polar residues" evidence="1">
    <location>
        <begin position="355"/>
        <end position="367"/>
    </location>
</feature>